<dbReference type="Proteomes" id="UP000030905">
    <property type="component" value="Chromosome"/>
</dbReference>
<evidence type="ECO:0000313" key="6">
    <source>
        <dbReference type="Proteomes" id="UP000030905"/>
    </source>
</evidence>
<protein>
    <submittedName>
        <fullName evidence="3">Uncharacterized protein</fullName>
    </submittedName>
</protein>
<dbReference type="KEGG" id="cpat:CLPA_c31090"/>
<dbReference type="AlphaFoldDB" id="A0A0H3JB62"/>
<gene>
    <name evidence="3" type="ORF">CLPA_c31090</name>
    <name evidence="4" type="ORF">CP6013_00076</name>
</gene>
<evidence type="ECO:0000256" key="2">
    <source>
        <dbReference type="SAM" id="Phobius"/>
    </source>
</evidence>
<evidence type="ECO:0000256" key="1">
    <source>
        <dbReference type="SAM" id="MobiDB-lite"/>
    </source>
</evidence>
<dbReference type="GeneID" id="93075217"/>
<feature type="region of interest" description="Disordered" evidence="1">
    <location>
        <begin position="279"/>
        <end position="319"/>
    </location>
</feature>
<keyword evidence="2" id="KW-0812">Transmembrane</keyword>
<reference evidence="4" key="2">
    <citation type="submission" date="2015-10" db="EMBL/GenBank/DDBJ databases">
        <title>Improved Draft Genome Sequence of Clostridium pasteurianum Strain ATCC 6013 (DSM 525) Using a Hybrid Next-Generation Sequencing Approach.</title>
        <authorList>
            <person name="Pyne M.E."/>
            <person name="Utturkar S.M."/>
            <person name="Brown S.D."/>
            <person name="Moo-Young M."/>
            <person name="Chung D.A."/>
            <person name="Chou P.C."/>
        </authorList>
    </citation>
    <scope>NUCLEOTIDE SEQUENCE</scope>
    <source>
        <strain evidence="4">ATCC 6013</strain>
    </source>
</reference>
<keyword evidence="2" id="KW-1133">Transmembrane helix</keyword>
<proteinExistence type="predicted"/>
<evidence type="ECO:0000313" key="3">
    <source>
        <dbReference type="EMBL" id="AJA53163.1"/>
    </source>
</evidence>
<evidence type="ECO:0000313" key="4">
    <source>
        <dbReference type="EMBL" id="KRU10829.1"/>
    </source>
</evidence>
<dbReference type="EMBL" id="JPGY02000001">
    <property type="protein sequence ID" value="KRU10829.1"/>
    <property type="molecule type" value="Genomic_DNA"/>
</dbReference>
<feature type="compositionally biased region" description="Polar residues" evidence="1">
    <location>
        <begin position="287"/>
        <end position="301"/>
    </location>
</feature>
<dbReference type="eggNOG" id="ENOG5032GU8">
    <property type="taxonomic scope" value="Bacteria"/>
</dbReference>
<sequence length="368" mass="41667">MKKEDIKKSFDNLTPSDNAKQRMLNNILEHSYNNRKLINIKIAIPVLVIAIIFVGALTVHNSNKETASIMRGGTVNGPKMPINDNSARITNQFKIENKTYNILSESEKKEFKFPETIDKKDIGHKITTVTNSIDGNLNGKEVYSYLPAGCEAVVAVKENDSYKLFKFFNFDSYMENEDEDVKAYLELYGINKEEDISKIQFLNYHEETVPTKDEKQGTAAVPEKSNIISEITDRNKITKFYNYYSPIKNSSKDYFNKLFDYKDVNKHTEIINNKAKTLSPDYEDNSSLDNTAISSSQSHSNAGEAKDVPSSTPGSEGAAANALSNSVTIRIYNNSGVYSDSEYYPNIGFISRHEVSDEFEKFLKDYIK</sequence>
<dbReference type="Proteomes" id="UP000028042">
    <property type="component" value="Unassembled WGS sequence"/>
</dbReference>
<dbReference type="KEGG" id="cpae:CPAST_c31090"/>
<organism evidence="3 6">
    <name type="scientific">Clostridium pasteurianum DSM 525 = ATCC 6013</name>
    <dbReference type="NCBI Taxonomy" id="1262449"/>
    <lineage>
        <taxon>Bacteria</taxon>
        <taxon>Bacillati</taxon>
        <taxon>Bacillota</taxon>
        <taxon>Clostridia</taxon>
        <taxon>Eubacteriales</taxon>
        <taxon>Clostridiaceae</taxon>
        <taxon>Clostridium</taxon>
    </lineage>
</organism>
<accession>A0A0H3JB62</accession>
<keyword evidence="2" id="KW-0472">Membrane</keyword>
<dbReference type="EMBL" id="CP009268">
    <property type="protein sequence ID" value="AJA53163.1"/>
    <property type="molecule type" value="Genomic_DNA"/>
</dbReference>
<reference evidence="4 5" key="3">
    <citation type="journal article" name="Genome Announc.">
        <title>Improved Draft Genome Sequence of Clostridium pasteurianum Strain ATCC 6013 (DSM 525) Using a Hybrid Next-Generation Sequencing Approach.</title>
        <authorList>
            <person name="Pyne M.E."/>
            <person name="Utturkar S."/>
            <person name="Brown S.D."/>
            <person name="Moo-Young M."/>
            <person name="Chung D.A."/>
            <person name="Chou C.P."/>
        </authorList>
    </citation>
    <scope>NUCLEOTIDE SEQUENCE [LARGE SCALE GENOMIC DNA]</scope>
    <source>
        <strain evidence="4 5">ATCC 6013</strain>
    </source>
</reference>
<dbReference type="RefSeq" id="WP_003445526.1">
    <property type="nucleotide sequence ID" value="NZ_ANZB01000007.1"/>
</dbReference>
<reference evidence="3 6" key="1">
    <citation type="journal article" date="2015" name="Genome Announc.">
        <title>Complete Genome Sequence of the Nitrogen-Fixing and Solvent-Producing Clostridium pasteurianum DSM 525.</title>
        <authorList>
            <person name="Poehlein A."/>
            <person name="Grosse-Honebrink A."/>
            <person name="Zhang Y."/>
            <person name="Minton N.P."/>
            <person name="Daniel R."/>
        </authorList>
    </citation>
    <scope>NUCLEOTIDE SEQUENCE [LARGE SCALE GENOMIC DNA]</scope>
    <source>
        <strain evidence="3">DSM 525</strain>
        <strain evidence="6">DSM 525 / ATCC 6013</strain>
    </source>
</reference>
<evidence type="ECO:0000313" key="5">
    <source>
        <dbReference type="Proteomes" id="UP000028042"/>
    </source>
</evidence>
<feature type="transmembrane region" description="Helical" evidence="2">
    <location>
        <begin position="42"/>
        <end position="60"/>
    </location>
</feature>
<keyword evidence="6" id="KW-1185">Reference proteome</keyword>
<name>A0A0H3JB62_CLOPA</name>
<dbReference type="PATRIC" id="fig|1262449.3.peg.2378"/>